<dbReference type="AlphaFoldDB" id="A0A430CF25"/>
<name>A0A430CF25_9SPHN</name>
<protein>
    <submittedName>
        <fullName evidence="1">Uncharacterized protein</fullName>
    </submittedName>
</protein>
<organism evidence="1 2">
    <name type="scientific">Sphingomonas koreensis</name>
    <dbReference type="NCBI Taxonomy" id="93064"/>
    <lineage>
        <taxon>Bacteria</taxon>
        <taxon>Pseudomonadati</taxon>
        <taxon>Pseudomonadota</taxon>
        <taxon>Alphaproteobacteria</taxon>
        <taxon>Sphingomonadales</taxon>
        <taxon>Sphingomonadaceae</taxon>
        <taxon>Sphingomonas</taxon>
    </lineage>
</organism>
<accession>A0A430CF25</accession>
<dbReference type="Proteomes" id="UP000287746">
    <property type="component" value="Unassembled WGS sequence"/>
</dbReference>
<evidence type="ECO:0000313" key="1">
    <source>
        <dbReference type="EMBL" id="RSY77806.1"/>
    </source>
</evidence>
<comment type="caution">
    <text evidence="1">The sequence shown here is derived from an EMBL/GenBank/DDBJ whole genome shotgun (WGS) entry which is preliminary data.</text>
</comment>
<proteinExistence type="predicted"/>
<evidence type="ECO:0000313" key="2">
    <source>
        <dbReference type="Proteomes" id="UP000287746"/>
    </source>
</evidence>
<dbReference type="EMBL" id="QQYZ01000028">
    <property type="protein sequence ID" value="RSY77806.1"/>
    <property type="molecule type" value="Genomic_DNA"/>
</dbReference>
<gene>
    <name evidence="1" type="ORF">DAH66_19845</name>
</gene>
<reference evidence="1 2" key="1">
    <citation type="submission" date="2018-07" db="EMBL/GenBank/DDBJ databases">
        <title>Genomic and Epidemiologic Investigation of an Indolent Hospital Outbreak.</title>
        <authorList>
            <person name="Johnson R.C."/>
            <person name="Deming C."/>
            <person name="Conlan S."/>
            <person name="Zellmer C.J."/>
            <person name="Michelin A.V."/>
            <person name="Lee-Lin S."/>
            <person name="Thomas P.J."/>
            <person name="Park M."/>
            <person name="Weingarten R.A."/>
            <person name="Less J."/>
            <person name="Dekker J.P."/>
            <person name="Frank K.M."/>
            <person name="Musser K.A."/>
            <person name="Mcquiston J.R."/>
            <person name="Henderson D.K."/>
            <person name="Lau A.F."/>
            <person name="Palmore T.N."/>
            <person name="Segre J.A."/>
        </authorList>
    </citation>
    <scope>NUCLEOTIDE SEQUENCE [LARGE SCALE GENOMIC DNA]</scope>
    <source>
        <strain evidence="1 2">SK-CDC1_0717</strain>
    </source>
</reference>
<sequence length="99" mass="11123">MKVSRARYAPMIGTAILFAGPILLSYPFLAAWNGAASYPNPLSPWLYPVLLLSLVAGCTGFLLLRQRTSTKLLMLLFYVPAAVFALFVWSYSWCRLCDW</sequence>